<dbReference type="OrthoDB" id="8958059at2759"/>
<keyword evidence="1" id="KW-1185">Reference proteome</keyword>
<dbReference type="AGR" id="ZFIN:ZDB-GENE-141222-24"/>
<evidence type="ECO:0000313" key="1">
    <source>
        <dbReference type="Proteomes" id="UP000000437"/>
    </source>
</evidence>
<dbReference type="GeneTree" id="ENSGT00800000125271"/>
<reference evidence="2" key="1">
    <citation type="submission" date="2025-08" db="UniProtKB">
        <authorList>
            <consortium name="RefSeq"/>
        </authorList>
    </citation>
    <scope>IDENTIFICATION</scope>
    <source>
        <strain evidence="2">Tuebingen</strain>
        <tissue evidence="2">Fibroblasts and whole tissue</tissue>
    </source>
</reference>
<dbReference type="ZFIN" id="ZDB-GENE-141222-24">
    <property type="gene designation" value="si:ch211-175m2.4"/>
</dbReference>
<evidence type="ECO:0000313" key="3">
    <source>
        <dbReference type="ZFIN" id="ZDB-GENE-141222-24"/>
    </source>
</evidence>
<dbReference type="KEGG" id="dre:100334705"/>
<evidence type="ECO:0000313" key="2">
    <source>
        <dbReference type="RefSeq" id="XP_068069430.2"/>
    </source>
</evidence>
<dbReference type="RefSeq" id="XP_068069430.2">
    <property type="nucleotide sequence ID" value="XM_068213329.2"/>
</dbReference>
<name>A0AB32T332_DANRE</name>
<accession>A0AB32T332</accession>
<proteinExistence type="predicted"/>
<gene>
    <name evidence="2 3" type="primary">si:ch211-175m2.4</name>
</gene>
<sequence length="234" mass="25663">MPKPADVMIAVPVYQQHQYEVAKFLKIKPAALGILEIFISLLGLGLTIWNVHYSLLWSPVSFFLTGALTVSAANSHKPCMVRCSQILSYFNAATAVISFRFHFFVRGVTCFLLLACDIMIFIFSMAVALTFCPCCCNPKSRQAMVSYVNQSDLPVNHIVLTSQSDSSALAQPFSSALYNQQSLPNCGPVPSASQPNYSPVPRTPPPPYSQVSAAHPRNYGPNPNTPPPAYEMTR</sequence>
<dbReference type="Proteomes" id="UP000000437">
    <property type="component" value="Chromosome 14"/>
</dbReference>
<protein>
    <submittedName>
        <fullName evidence="2">Uncharacterized protein si:ch211-175m2.4</fullName>
    </submittedName>
</protein>
<organism evidence="1 2">
    <name type="scientific">Danio rerio</name>
    <name type="common">Zebrafish</name>
    <name type="synonym">Brachydanio rerio</name>
    <dbReference type="NCBI Taxonomy" id="7955"/>
    <lineage>
        <taxon>Eukaryota</taxon>
        <taxon>Metazoa</taxon>
        <taxon>Chordata</taxon>
        <taxon>Craniata</taxon>
        <taxon>Vertebrata</taxon>
        <taxon>Euteleostomi</taxon>
        <taxon>Actinopterygii</taxon>
        <taxon>Neopterygii</taxon>
        <taxon>Teleostei</taxon>
        <taxon>Ostariophysi</taxon>
        <taxon>Cypriniformes</taxon>
        <taxon>Danionidae</taxon>
        <taxon>Danioninae</taxon>
        <taxon>Danio</taxon>
    </lineage>
</organism>